<keyword evidence="1" id="KW-1133">Transmembrane helix</keyword>
<protein>
    <recommendedName>
        <fullName evidence="2">SHOCT domain-containing protein</fullName>
    </recommendedName>
</protein>
<dbReference type="Proteomes" id="UP000092987">
    <property type="component" value="Unassembled WGS sequence"/>
</dbReference>
<evidence type="ECO:0000313" key="3">
    <source>
        <dbReference type="EMBL" id="OCL95765.1"/>
    </source>
</evidence>
<sequence>MFCKECGTENLDIEVECKKCKIIINSNLPLDGTERVMIIGFFVGLAATIFFGIIPIIICLGLIYIIKKDKSIKSLETAKKVFLGYLVILGLILSIIVLKERATFYESTKEYYDKYQKTNDMYYLREYDRYKQQSPIFLATGLIVVPLGTYLIYFISNILFFNILKRHSQWISSYGLFTDYKGEKSFIEKTTEKIQTIKKEPLNTTDELLKWAELKEKGLITDEEFQKAKEKILEGKL</sequence>
<gene>
    <name evidence="3" type="ORF">AA347_01245</name>
</gene>
<feature type="domain" description="SHOCT" evidence="2">
    <location>
        <begin position="206"/>
        <end position="233"/>
    </location>
</feature>
<comment type="caution">
    <text evidence="3">The sequence shown here is derived from an EMBL/GenBank/DDBJ whole genome shotgun (WGS) entry which is preliminary data.</text>
</comment>
<evidence type="ECO:0000313" key="4">
    <source>
        <dbReference type="Proteomes" id="UP000092987"/>
    </source>
</evidence>
<reference evidence="3 4" key="1">
    <citation type="submission" date="2015-10" db="EMBL/GenBank/DDBJ databases">
        <authorList>
            <person name="Rovetto F.F."/>
            <person name="Cocolin L.L."/>
            <person name="Illeghems K.K."/>
            <person name="Van Nieuwerbuegh F.F."/>
            <person name="Houf K.K."/>
        </authorList>
    </citation>
    <scope>NUCLEOTIDE SEQUENCE [LARGE SCALE GENOMIC DNA]</scope>
    <source>
        <strain evidence="3 4">LMG 24486</strain>
    </source>
</reference>
<keyword evidence="1" id="KW-0812">Transmembrane</keyword>
<feature type="transmembrane region" description="Helical" evidence="1">
    <location>
        <begin position="78"/>
        <end position="98"/>
    </location>
</feature>
<keyword evidence="4" id="KW-1185">Reference proteome</keyword>
<dbReference type="InterPro" id="IPR018649">
    <property type="entry name" value="SHOCT"/>
</dbReference>
<evidence type="ECO:0000256" key="1">
    <source>
        <dbReference type="SAM" id="Phobius"/>
    </source>
</evidence>
<feature type="transmembrane region" description="Helical" evidence="1">
    <location>
        <begin position="136"/>
        <end position="164"/>
    </location>
</feature>
<proteinExistence type="predicted"/>
<evidence type="ECO:0000259" key="2">
    <source>
        <dbReference type="Pfam" id="PF09851"/>
    </source>
</evidence>
<dbReference type="Pfam" id="PF09851">
    <property type="entry name" value="SHOCT"/>
    <property type="match status" value="1"/>
</dbReference>
<organism evidence="3 4">
    <name type="scientific">Aliarcobacter thereius LMG 24486</name>
    <dbReference type="NCBI Taxonomy" id="1032240"/>
    <lineage>
        <taxon>Bacteria</taxon>
        <taxon>Pseudomonadati</taxon>
        <taxon>Campylobacterota</taxon>
        <taxon>Epsilonproteobacteria</taxon>
        <taxon>Campylobacterales</taxon>
        <taxon>Arcobacteraceae</taxon>
        <taxon>Aliarcobacter</taxon>
    </lineage>
</organism>
<dbReference type="EMBL" id="LLKQ01000001">
    <property type="protein sequence ID" value="OCL95765.1"/>
    <property type="molecule type" value="Genomic_DNA"/>
</dbReference>
<dbReference type="RefSeq" id="WP_066390288.1">
    <property type="nucleotide sequence ID" value="NZ_CP035926.1"/>
</dbReference>
<accession>A0A1C7WS92</accession>
<keyword evidence="1" id="KW-0472">Membrane</keyword>
<name>A0A1C7WS92_9BACT</name>
<feature type="transmembrane region" description="Helical" evidence="1">
    <location>
        <begin position="36"/>
        <end position="66"/>
    </location>
</feature>